<evidence type="ECO:0000313" key="1">
    <source>
        <dbReference type="Ensembl" id="ENSP00000469236.1"/>
    </source>
</evidence>
<evidence type="ECO:0000313" key="2">
    <source>
        <dbReference type="Proteomes" id="UP000005640"/>
    </source>
</evidence>
<dbReference type="PaxDb" id="9606-ENSP00000485579"/>
<dbReference type="InParanoid" id="A0A096LPG2"/>
<proteinExistence type="predicted"/>
<reference evidence="1" key="1">
    <citation type="submission" date="2025-08" db="UniProtKB">
        <authorList>
            <consortium name="Ensembl"/>
        </authorList>
    </citation>
    <scope>IDENTIFICATION</scope>
</reference>
<keyword evidence="2" id="KW-1185">Reference proteome</keyword>
<accession>A0A096LPG2</accession>
<dbReference type="UCSC" id="uc063nmt.1">
    <property type="organism name" value="human"/>
</dbReference>
<organism evidence="1 2">
    <name type="scientific">Homo sapiens</name>
    <name type="common">Human</name>
    <dbReference type="NCBI Taxonomy" id="9606"/>
    <lineage>
        <taxon>Eukaryota</taxon>
        <taxon>Metazoa</taxon>
        <taxon>Chordata</taxon>
        <taxon>Craniata</taxon>
        <taxon>Vertebrata</taxon>
        <taxon>Euteleostomi</taxon>
        <taxon>Mammalia</taxon>
        <taxon>Eutheria</taxon>
        <taxon>Euarchontoglires</taxon>
        <taxon>Primates</taxon>
        <taxon>Haplorrhini</taxon>
        <taxon>Catarrhini</taxon>
        <taxon>Hominidae</taxon>
        <taxon>Homo</taxon>
    </lineage>
</organism>
<dbReference type="HOGENOM" id="CLU_3424327_0_0_1"/>
<sequence length="23" mass="2704">PTLCCLSCFSSLWPRWEDHLRPG</sequence>
<dbReference type="AlphaFoldDB" id="A0A096LPG2"/>
<name>A0A096LPG2_HUMAN</name>
<dbReference type="Proteomes" id="UP000005640">
    <property type="component" value="Unplaced"/>
</dbReference>
<dbReference type="PAN-GO" id="A0A096LPG2">
    <property type="GO annotations" value="0 GO annotations based on evolutionary models"/>
</dbReference>
<reference evidence="1" key="2">
    <citation type="submission" date="2025-09" db="UniProtKB">
        <authorList>
            <consortium name="Ensembl"/>
        </authorList>
    </citation>
    <scope>IDENTIFICATION</scope>
</reference>
<dbReference type="Ensembl" id="ENST00000593842.1">
    <property type="protein sequence ID" value="ENSP00000469236.1"/>
    <property type="gene ID" value="ENSG00000269167.1"/>
</dbReference>
<dbReference type="BioMuta" id="ENSG00000269167"/>
<protein>
    <submittedName>
        <fullName evidence="1">Uncharacterized protein</fullName>
    </submittedName>
</protein>